<dbReference type="InterPro" id="IPR016169">
    <property type="entry name" value="FAD-bd_PCMH_sub2"/>
</dbReference>
<dbReference type="RefSeq" id="WP_097207849.1">
    <property type="nucleotide sequence ID" value="NZ_JACHXB010000007.1"/>
</dbReference>
<dbReference type="InterPro" id="IPR016167">
    <property type="entry name" value="FAD-bd_PCMH_sub1"/>
</dbReference>
<dbReference type="Gene3D" id="3.30.43.10">
    <property type="entry name" value="Uridine Diphospho-n-acetylenolpyruvylglucosamine Reductase, domain 2"/>
    <property type="match status" value="1"/>
</dbReference>
<evidence type="ECO:0000256" key="2">
    <source>
        <dbReference type="ARBA" id="ARBA00022630"/>
    </source>
</evidence>
<evidence type="ECO:0000256" key="3">
    <source>
        <dbReference type="ARBA" id="ARBA00022827"/>
    </source>
</evidence>
<dbReference type="SUPFAM" id="SSF56176">
    <property type="entry name" value="FAD-binding/transporter-associated domain-like"/>
    <property type="match status" value="1"/>
</dbReference>
<evidence type="ECO:0000313" key="7">
    <source>
        <dbReference type="EMBL" id="SNX97704.1"/>
    </source>
</evidence>
<evidence type="ECO:0000256" key="5">
    <source>
        <dbReference type="SAM" id="MobiDB-lite"/>
    </source>
</evidence>
<name>A0A285EHN8_9ACTN</name>
<protein>
    <submittedName>
        <fullName evidence="7">4-cresol dehydrogenase (Hydroxylating)</fullName>
    </submittedName>
</protein>
<dbReference type="EMBL" id="OBDO01000008">
    <property type="protein sequence ID" value="SNX97704.1"/>
    <property type="molecule type" value="Genomic_DNA"/>
</dbReference>
<dbReference type="PANTHER" id="PTHR11748">
    <property type="entry name" value="D-LACTATE DEHYDROGENASE"/>
    <property type="match status" value="1"/>
</dbReference>
<dbReference type="InterPro" id="IPR016166">
    <property type="entry name" value="FAD-bd_PCMH"/>
</dbReference>
<dbReference type="PROSITE" id="PS51387">
    <property type="entry name" value="FAD_PCMH"/>
    <property type="match status" value="1"/>
</dbReference>
<dbReference type="SUPFAM" id="SSF55103">
    <property type="entry name" value="FAD-linked oxidases, C-terminal domain"/>
    <property type="match status" value="1"/>
</dbReference>
<dbReference type="GO" id="GO:0008720">
    <property type="term" value="F:D-lactate dehydrogenase (NAD+) activity"/>
    <property type="evidence" value="ECO:0007669"/>
    <property type="project" value="TreeGrafter"/>
</dbReference>
<dbReference type="InterPro" id="IPR016164">
    <property type="entry name" value="FAD-linked_Oxase-like_C"/>
</dbReference>
<evidence type="ECO:0000256" key="1">
    <source>
        <dbReference type="ARBA" id="ARBA00001974"/>
    </source>
</evidence>
<organism evidence="7 8">
    <name type="scientific">Geodermatophilus sabuli</name>
    <dbReference type="NCBI Taxonomy" id="1564158"/>
    <lineage>
        <taxon>Bacteria</taxon>
        <taxon>Bacillati</taxon>
        <taxon>Actinomycetota</taxon>
        <taxon>Actinomycetes</taxon>
        <taxon>Geodermatophilales</taxon>
        <taxon>Geodermatophilaceae</taxon>
        <taxon>Geodermatophilus</taxon>
    </lineage>
</organism>
<dbReference type="Pfam" id="PF02913">
    <property type="entry name" value="FAD-oxidase_C"/>
    <property type="match status" value="1"/>
</dbReference>
<dbReference type="InterPro" id="IPR004113">
    <property type="entry name" value="FAD-bd_oxidored_4_C"/>
</dbReference>
<sequence length="529" mass="58481">MARLLPPGLSESDFDAAIARFRDVVGDKYVVTEDGDLARYRDPYPVGSEPATGASAAISPESTEQVQEIVRIANEYGVPLSPISTGRNNGYGGGQPRLSGAVVVNTGERMNRIIEVNEKYGYALLEPGVSYFDLYEYLEANAPSLMLDCPDLGWGSVVGNTLDRGVGYTPYGDHLMWQTGLEVVLPTGEVMRTGMGAVPGSTTWQLFQYGFGPFPDGLFTQSNLGIVTKMGIQLMQRPPSSTTFLITFDREEDLAQVVDIMFPLRVNMAPLQNVPVLRNIVLDAGVVSKRTEWHDGDGPLPAEAIERMKSELGLGYWNLYGTVYGPPPVVEQYLGMIRDAFLQVPGSRFSTHHDRDEATDRGAHVLHDRHRINNGIPSLDEMKLLEFVPNGGHIGFSPISAPDGADALRQAQMVRQRADEYRQDYAAQFVVGLREMHHIALLLFDTTKPEQRQRALDLARVLIDEAAAEGYGEYRTHNALMDQVMGTYDWGDGALRRFHETIKDALDPNSIMAPGKSGIWGRKYRDKGL</sequence>
<proteinExistence type="predicted"/>
<dbReference type="GO" id="GO:0071949">
    <property type="term" value="F:FAD binding"/>
    <property type="evidence" value="ECO:0007669"/>
    <property type="project" value="InterPro"/>
</dbReference>
<keyword evidence="4" id="KW-0560">Oxidoreductase</keyword>
<accession>A0A285EHN8</accession>
<gene>
    <name evidence="7" type="ORF">SAMN06893097_10869</name>
</gene>
<dbReference type="PANTHER" id="PTHR11748:SF114">
    <property type="entry name" value="ARYL-ALCOHOL OXIDASE VANILLYL-ALCOHOL OXIDASE (AFU_ORTHOLOGUE AFUA_3G09500)-RELATED"/>
    <property type="match status" value="1"/>
</dbReference>
<dbReference type="GO" id="GO:0004458">
    <property type="term" value="F:D-lactate dehydrogenase (cytochrome) activity"/>
    <property type="evidence" value="ECO:0007669"/>
    <property type="project" value="TreeGrafter"/>
</dbReference>
<evidence type="ECO:0000259" key="6">
    <source>
        <dbReference type="PROSITE" id="PS51387"/>
    </source>
</evidence>
<dbReference type="InterPro" id="IPR006094">
    <property type="entry name" value="Oxid_FAD_bind_N"/>
</dbReference>
<dbReference type="Pfam" id="PF01565">
    <property type="entry name" value="FAD_binding_4"/>
    <property type="match status" value="1"/>
</dbReference>
<keyword evidence="2" id="KW-0285">Flavoprotein</keyword>
<keyword evidence="8" id="KW-1185">Reference proteome</keyword>
<dbReference type="Gene3D" id="3.40.462.10">
    <property type="entry name" value="FAD-linked oxidases, C-terminal domain"/>
    <property type="match status" value="1"/>
</dbReference>
<feature type="domain" description="FAD-binding PCMH-type" evidence="6">
    <location>
        <begin position="50"/>
        <end position="237"/>
    </location>
</feature>
<dbReference type="InterPro" id="IPR016171">
    <property type="entry name" value="Vanillyl_alc_oxidase_C-sub2"/>
</dbReference>
<dbReference type="InterPro" id="IPR036318">
    <property type="entry name" value="FAD-bd_PCMH-like_sf"/>
</dbReference>
<evidence type="ECO:0000256" key="4">
    <source>
        <dbReference type="ARBA" id="ARBA00023002"/>
    </source>
</evidence>
<dbReference type="Gene3D" id="3.30.465.10">
    <property type="match status" value="1"/>
</dbReference>
<dbReference type="Proteomes" id="UP000219514">
    <property type="component" value="Unassembled WGS sequence"/>
</dbReference>
<feature type="region of interest" description="Disordered" evidence="5">
    <location>
        <begin position="41"/>
        <end position="60"/>
    </location>
</feature>
<keyword evidence="3" id="KW-0274">FAD</keyword>
<reference evidence="7 8" key="1">
    <citation type="submission" date="2017-09" db="EMBL/GenBank/DDBJ databases">
        <authorList>
            <person name="Ehlers B."/>
            <person name="Leendertz F.H."/>
        </authorList>
    </citation>
    <scope>NUCLEOTIDE SEQUENCE [LARGE SCALE GENOMIC DNA]</scope>
    <source>
        <strain evidence="7 8">DSM 46844</strain>
    </source>
</reference>
<comment type="cofactor">
    <cofactor evidence="1">
        <name>FAD</name>
        <dbReference type="ChEBI" id="CHEBI:57692"/>
    </cofactor>
</comment>
<dbReference type="InterPro" id="IPR016170">
    <property type="entry name" value="Cytok_DH_C_sf"/>
</dbReference>
<dbReference type="GO" id="GO:1903457">
    <property type="term" value="P:lactate catabolic process"/>
    <property type="evidence" value="ECO:0007669"/>
    <property type="project" value="TreeGrafter"/>
</dbReference>
<evidence type="ECO:0000313" key="8">
    <source>
        <dbReference type="Proteomes" id="UP000219514"/>
    </source>
</evidence>
<dbReference type="AlphaFoldDB" id="A0A285EHN8"/>
<dbReference type="OrthoDB" id="9811557at2"/>
<dbReference type="Gene3D" id="1.10.45.10">
    <property type="entry name" value="Vanillyl-alcohol Oxidase, Chain A, domain 4"/>
    <property type="match status" value="1"/>
</dbReference>